<comment type="caution">
    <text evidence="1">The sequence shown here is derived from an EMBL/GenBank/DDBJ whole genome shotgun (WGS) entry which is preliminary data.</text>
</comment>
<proteinExistence type="predicted"/>
<dbReference type="Proteomes" id="UP001374952">
    <property type="component" value="Unassembled WGS sequence"/>
</dbReference>
<evidence type="ECO:0000313" key="1">
    <source>
        <dbReference type="EMBL" id="MEL0604346.1"/>
    </source>
</evidence>
<name>A0ACC6R4K1_9GAMM</name>
<sequence length="241" mass="27176">MPAPKYTIAKQEELIVDAAVECVLESSLLDFKMSNIAKSAGISMGSVYKHVQSKEDVLVALSVRIDSQALKVIQEVLALPYTLPVKIIAIHLLSQEAMYRYPFGYQLINMMSAEDLLAKASVNWVTKLAHKAQEIRGLFQNSLNEAVQKEELLCSAEEKDELIEEIMFLHWALNIAFPQILSQPYDTNKSSNRSVRSEPIALNHPIIRTAIRTTNSYPWKNPVSIKDLIAIEKLLIERGLR</sequence>
<gene>
    <name evidence="1" type="ORF">V6250_09210</name>
</gene>
<dbReference type="EMBL" id="JBAKAX010000007">
    <property type="protein sequence ID" value="MEL0604346.1"/>
    <property type="molecule type" value="Genomic_DNA"/>
</dbReference>
<keyword evidence="2" id="KW-1185">Reference proteome</keyword>
<evidence type="ECO:0000313" key="2">
    <source>
        <dbReference type="Proteomes" id="UP001374952"/>
    </source>
</evidence>
<organism evidence="1 2">
    <name type="scientific">Pseudoalteromonas undina</name>
    <dbReference type="NCBI Taxonomy" id="43660"/>
    <lineage>
        <taxon>Bacteria</taxon>
        <taxon>Pseudomonadati</taxon>
        <taxon>Pseudomonadota</taxon>
        <taxon>Gammaproteobacteria</taxon>
        <taxon>Alteromonadales</taxon>
        <taxon>Pseudoalteromonadaceae</taxon>
        <taxon>Pseudoalteromonas</taxon>
    </lineage>
</organism>
<protein>
    <submittedName>
        <fullName evidence="1">TetR/AcrR family transcriptional regulator</fullName>
    </submittedName>
</protein>
<reference evidence="1" key="1">
    <citation type="submission" date="2024-02" db="EMBL/GenBank/DDBJ databases">
        <title>Bacteria isolated from the canopy kelp, Nereocystis luetkeana.</title>
        <authorList>
            <person name="Pfister C.A."/>
            <person name="Younker I.T."/>
            <person name="Light S.H."/>
        </authorList>
    </citation>
    <scope>NUCLEOTIDE SEQUENCE</scope>
    <source>
        <strain evidence="1">TN.2.01</strain>
    </source>
</reference>
<accession>A0ACC6R4K1</accession>